<dbReference type="AlphaFoldDB" id="A0A7C9RDE9"/>
<evidence type="ECO:0000313" key="4">
    <source>
        <dbReference type="EMBL" id="NGX94061.1"/>
    </source>
</evidence>
<keyword evidence="5" id="KW-1185">Reference proteome</keyword>
<comment type="similarity">
    <text evidence="1">Belongs to the leucine-binding protein family.</text>
</comment>
<evidence type="ECO:0000256" key="2">
    <source>
        <dbReference type="ARBA" id="ARBA00022729"/>
    </source>
</evidence>
<evidence type="ECO:0000259" key="3">
    <source>
        <dbReference type="Pfam" id="PF13458"/>
    </source>
</evidence>
<dbReference type="PANTHER" id="PTHR47235:SF1">
    <property type="entry name" value="BLR6548 PROTEIN"/>
    <property type="match status" value="1"/>
</dbReference>
<feature type="domain" description="Leucine-binding protein" evidence="3">
    <location>
        <begin position="1"/>
        <end position="228"/>
    </location>
</feature>
<organism evidence="4 5">
    <name type="scientific">Candidatus Afipia apatlaquensis</name>
    <dbReference type="NCBI Taxonomy" id="2712852"/>
    <lineage>
        <taxon>Bacteria</taxon>
        <taxon>Pseudomonadati</taxon>
        <taxon>Pseudomonadota</taxon>
        <taxon>Alphaproteobacteria</taxon>
        <taxon>Hyphomicrobiales</taxon>
        <taxon>Nitrobacteraceae</taxon>
        <taxon>Afipia</taxon>
    </lineage>
</organism>
<gene>
    <name evidence="4" type="ORF">G4V63_02030</name>
</gene>
<accession>A0A7C9RDE9</accession>
<reference evidence="4" key="1">
    <citation type="submission" date="2020-02" db="EMBL/GenBank/DDBJ databases">
        <title>Draft genome sequence of Candidatus Afipia apatlaquensis IBT-C3, a potential strain for decolorization of textile dyes.</title>
        <authorList>
            <person name="Sanchez-Reyes A."/>
            <person name="Breton-Deval L."/>
            <person name="Mangelson H."/>
            <person name="Sanchez-Flores A."/>
        </authorList>
    </citation>
    <scope>NUCLEOTIDE SEQUENCE [LARGE SCALE GENOMIC DNA]</scope>
    <source>
        <strain evidence="4">IBT-C3</strain>
    </source>
</reference>
<dbReference type="PANTHER" id="PTHR47235">
    <property type="entry name" value="BLR6548 PROTEIN"/>
    <property type="match status" value="1"/>
</dbReference>
<dbReference type="Gene3D" id="3.40.50.2300">
    <property type="match status" value="2"/>
</dbReference>
<comment type="caution">
    <text evidence="4">The sequence shown here is derived from an EMBL/GenBank/DDBJ whole genome shotgun (WGS) entry which is preliminary data.</text>
</comment>
<keyword evidence="2" id="KW-0732">Signal</keyword>
<dbReference type="InterPro" id="IPR028081">
    <property type="entry name" value="Leu-bd"/>
</dbReference>
<dbReference type="SUPFAM" id="SSF53822">
    <property type="entry name" value="Periplasmic binding protein-like I"/>
    <property type="match status" value="1"/>
</dbReference>
<dbReference type="Pfam" id="PF13458">
    <property type="entry name" value="Peripla_BP_6"/>
    <property type="match status" value="1"/>
</dbReference>
<proteinExistence type="inferred from homology"/>
<dbReference type="InterPro" id="IPR028082">
    <property type="entry name" value="Peripla_BP_I"/>
</dbReference>
<evidence type="ECO:0000313" key="5">
    <source>
        <dbReference type="Proteomes" id="UP000480266"/>
    </source>
</evidence>
<dbReference type="Proteomes" id="UP000480266">
    <property type="component" value="Unassembled WGS sequence"/>
</dbReference>
<evidence type="ECO:0000256" key="1">
    <source>
        <dbReference type="ARBA" id="ARBA00010062"/>
    </source>
</evidence>
<name>A0A7C9RDE9_9BRAD</name>
<sequence length="236" mass="25747">VRYLVKVRRIPSKQIAVFAQQDPYGDSGFAGVAKAMRTLGAGDSTVLRLNYQRNTVDVDDAVAQLKAHKTPIKAIVMVATYRAAARFIEKTRDLYPAMIYTNVSFVGSTALADELMLLGKRYAVGVIVTQVVPAVAGYSSVVLEYKSALAKYFPGEAPDYVSLEGYVAANVLVQALKRAGPQLDTEKLVDTLESMRDLDMGLGTHLNFGRGEHQASHKVWGTALDETGKYQAIELE</sequence>
<dbReference type="EMBL" id="JAAMRR010000107">
    <property type="protein sequence ID" value="NGX94061.1"/>
    <property type="molecule type" value="Genomic_DNA"/>
</dbReference>
<protein>
    <submittedName>
        <fullName evidence="4">ABC transporter substrate-binding protein</fullName>
    </submittedName>
</protein>
<feature type="non-terminal residue" evidence="4">
    <location>
        <position position="1"/>
    </location>
</feature>